<dbReference type="AlphaFoldDB" id="A0A3L6T2D4"/>
<comment type="caution">
    <text evidence="2">The sequence shown here is derived from an EMBL/GenBank/DDBJ whole genome shotgun (WGS) entry which is preliminary data.</text>
</comment>
<sequence length="64" mass="7061">MAARRRRDRVARRRPSGETPALSKDASLRSAAAGFATSAATEQPTGTYDRERCDMQQIDIDSCM</sequence>
<gene>
    <name evidence="2" type="ORF">C2845_PM05G23760</name>
</gene>
<evidence type="ECO:0000256" key="1">
    <source>
        <dbReference type="SAM" id="MobiDB-lite"/>
    </source>
</evidence>
<name>A0A3L6T2D4_PANMI</name>
<reference evidence="3" key="1">
    <citation type="journal article" date="2019" name="Nat. Commun.">
        <title>The genome of broomcorn millet.</title>
        <authorList>
            <person name="Zou C."/>
            <person name="Miki D."/>
            <person name="Li D."/>
            <person name="Tang Q."/>
            <person name="Xiao L."/>
            <person name="Rajput S."/>
            <person name="Deng P."/>
            <person name="Jia W."/>
            <person name="Huang R."/>
            <person name="Zhang M."/>
            <person name="Sun Y."/>
            <person name="Hu J."/>
            <person name="Fu X."/>
            <person name="Schnable P.S."/>
            <person name="Li F."/>
            <person name="Zhang H."/>
            <person name="Feng B."/>
            <person name="Zhu X."/>
            <person name="Liu R."/>
            <person name="Schnable J.C."/>
            <person name="Zhu J.-K."/>
            <person name="Zhang H."/>
        </authorList>
    </citation>
    <scope>NUCLEOTIDE SEQUENCE [LARGE SCALE GENOMIC DNA]</scope>
</reference>
<protein>
    <submittedName>
        <fullName evidence="2">Uncharacterized protein</fullName>
    </submittedName>
</protein>
<keyword evidence="3" id="KW-1185">Reference proteome</keyword>
<feature type="compositionally biased region" description="Low complexity" evidence="1">
    <location>
        <begin position="30"/>
        <end position="41"/>
    </location>
</feature>
<dbReference type="EMBL" id="PQIB02000003">
    <property type="protein sequence ID" value="RLN30156.1"/>
    <property type="molecule type" value="Genomic_DNA"/>
</dbReference>
<feature type="region of interest" description="Disordered" evidence="1">
    <location>
        <begin position="1"/>
        <end position="52"/>
    </location>
</feature>
<evidence type="ECO:0000313" key="3">
    <source>
        <dbReference type="Proteomes" id="UP000275267"/>
    </source>
</evidence>
<evidence type="ECO:0000313" key="2">
    <source>
        <dbReference type="EMBL" id="RLN30156.1"/>
    </source>
</evidence>
<accession>A0A3L6T2D4</accession>
<proteinExistence type="predicted"/>
<feature type="compositionally biased region" description="Basic residues" evidence="1">
    <location>
        <begin position="1"/>
        <end position="14"/>
    </location>
</feature>
<organism evidence="2 3">
    <name type="scientific">Panicum miliaceum</name>
    <name type="common">Proso millet</name>
    <name type="synonym">Broomcorn millet</name>
    <dbReference type="NCBI Taxonomy" id="4540"/>
    <lineage>
        <taxon>Eukaryota</taxon>
        <taxon>Viridiplantae</taxon>
        <taxon>Streptophyta</taxon>
        <taxon>Embryophyta</taxon>
        <taxon>Tracheophyta</taxon>
        <taxon>Spermatophyta</taxon>
        <taxon>Magnoliopsida</taxon>
        <taxon>Liliopsida</taxon>
        <taxon>Poales</taxon>
        <taxon>Poaceae</taxon>
        <taxon>PACMAD clade</taxon>
        <taxon>Panicoideae</taxon>
        <taxon>Panicodae</taxon>
        <taxon>Paniceae</taxon>
        <taxon>Panicinae</taxon>
        <taxon>Panicum</taxon>
        <taxon>Panicum sect. Panicum</taxon>
    </lineage>
</organism>
<dbReference type="Proteomes" id="UP000275267">
    <property type="component" value="Unassembled WGS sequence"/>
</dbReference>